<dbReference type="OrthoDB" id="2668416at2759"/>
<evidence type="ECO:0000313" key="2">
    <source>
        <dbReference type="EMBL" id="KAI1896375.1"/>
    </source>
</evidence>
<feature type="compositionally biased region" description="Polar residues" evidence="1">
    <location>
        <begin position="62"/>
        <end position="71"/>
    </location>
</feature>
<feature type="region of interest" description="Disordered" evidence="1">
    <location>
        <begin position="62"/>
        <end position="85"/>
    </location>
</feature>
<proteinExistence type="predicted"/>
<sequence length="205" mass="23007">MNKSSTGMHSTACVVSAGRAVLDLIQSDWEPLSHGELEQRLDQAVEEILEADLIEKARSLVGSTSQPQFPDSNPPEYLGVSEQSRLESETGYESDTIQYIKDLLQNSDSSYNRSRRPGRPRLSLNHTVLLSLALLSSRQSYRSVSARFRVEKGNIHRIFFSFCDRVNALESQHIQWLTGEEAEQNLQPFSGLRAESGFPRVFGCS</sequence>
<keyword evidence="3" id="KW-1185">Reference proteome</keyword>
<comment type="caution">
    <text evidence="2">The sequence shown here is derived from an EMBL/GenBank/DDBJ whole genome shotgun (WGS) entry which is preliminary data.</text>
</comment>
<dbReference type="EMBL" id="JAERUA010000008">
    <property type="protein sequence ID" value="KAI1896375.1"/>
    <property type="molecule type" value="Genomic_DNA"/>
</dbReference>
<dbReference type="AlphaFoldDB" id="A0A8T3DQ78"/>
<accession>A0A8T3DQ78</accession>
<evidence type="ECO:0000256" key="1">
    <source>
        <dbReference type="SAM" id="MobiDB-lite"/>
    </source>
</evidence>
<dbReference type="Proteomes" id="UP000829720">
    <property type="component" value="Unassembled WGS sequence"/>
</dbReference>
<organism evidence="2 3">
    <name type="scientific">Albula goreensis</name>
    <dbReference type="NCBI Taxonomy" id="1534307"/>
    <lineage>
        <taxon>Eukaryota</taxon>
        <taxon>Metazoa</taxon>
        <taxon>Chordata</taxon>
        <taxon>Craniata</taxon>
        <taxon>Vertebrata</taxon>
        <taxon>Euteleostomi</taxon>
        <taxon>Actinopterygii</taxon>
        <taxon>Neopterygii</taxon>
        <taxon>Teleostei</taxon>
        <taxon>Albuliformes</taxon>
        <taxon>Albulidae</taxon>
        <taxon>Albula</taxon>
    </lineage>
</organism>
<name>A0A8T3DQ78_9TELE</name>
<reference evidence="2" key="1">
    <citation type="submission" date="2021-01" db="EMBL/GenBank/DDBJ databases">
        <authorList>
            <person name="Zahm M."/>
            <person name="Roques C."/>
            <person name="Cabau C."/>
            <person name="Klopp C."/>
            <person name="Donnadieu C."/>
            <person name="Jouanno E."/>
            <person name="Lampietro C."/>
            <person name="Louis A."/>
            <person name="Herpin A."/>
            <person name="Echchiki A."/>
            <person name="Berthelot C."/>
            <person name="Parey E."/>
            <person name="Roest-Crollius H."/>
            <person name="Braasch I."/>
            <person name="Postlethwait J."/>
            <person name="Bobe J."/>
            <person name="Montfort J."/>
            <person name="Bouchez O."/>
            <person name="Begum T."/>
            <person name="Mejri S."/>
            <person name="Adams A."/>
            <person name="Chen W.-J."/>
            <person name="Guiguen Y."/>
        </authorList>
    </citation>
    <scope>NUCLEOTIDE SEQUENCE</scope>
    <source>
        <tissue evidence="2">Blood</tissue>
    </source>
</reference>
<protein>
    <submittedName>
        <fullName evidence="2">Uncharacterized protein</fullName>
    </submittedName>
</protein>
<gene>
    <name evidence="2" type="ORF">AGOR_G00094140</name>
</gene>
<evidence type="ECO:0000313" key="3">
    <source>
        <dbReference type="Proteomes" id="UP000829720"/>
    </source>
</evidence>